<dbReference type="PANTHER" id="PTHR31793:SF24">
    <property type="entry name" value="LONG-CHAIN ACYL-COA THIOESTERASE FADM"/>
    <property type="match status" value="1"/>
</dbReference>
<dbReference type="EC" id="3.1.2.-" evidence="1"/>
<dbReference type="InterPro" id="IPR050563">
    <property type="entry name" value="4-hydroxybenzoyl-CoA_TE"/>
</dbReference>
<evidence type="ECO:0000313" key="1">
    <source>
        <dbReference type="EMBL" id="MFD1187562.1"/>
    </source>
</evidence>
<keyword evidence="1" id="KW-0378">Hydrolase</keyword>
<dbReference type="PANTHER" id="PTHR31793">
    <property type="entry name" value="4-HYDROXYBENZOYL-COA THIOESTERASE FAMILY MEMBER"/>
    <property type="match status" value="1"/>
</dbReference>
<proteinExistence type="predicted"/>
<gene>
    <name evidence="1" type="ORF">ACFQ2O_15195</name>
</gene>
<dbReference type="EMBL" id="JBHTLD010000153">
    <property type="protein sequence ID" value="MFD1187562.1"/>
    <property type="molecule type" value="Genomic_DNA"/>
</dbReference>
<keyword evidence="2" id="KW-1185">Reference proteome</keyword>
<sequence>MNNEYKGKVMWSHLDANGHMRHSAYADFASQARIAILDEQGLDLGTFQRLKIGPILFREELIYLREVGVNENLRITIELTKARGDGSRWSIRHEIFRSDGVKAAVVNVDGAWMDLAKRKLTVLPDELQDLFMHISRSENFVEEEIK</sequence>
<dbReference type="Gene3D" id="3.10.129.10">
    <property type="entry name" value="Hotdog Thioesterase"/>
    <property type="match status" value="1"/>
</dbReference>
<evidence type="ECO:0000313" key="2">
    <source>
        <dbReference type="Proteomes" id="UP001597094"/>
    </source>
</evidence>
<dbReference type="InterPro" id="IPR029069">
    <property type="entry name" value="HotDog_dom_sf"/>
</dbReference>
<protein>
    <submittedName>
        <fullName evidence="1">Acyl-CoA thioesterase</fullName>
        <ecNumber evidence="1">3.1.2.-</ecNumber>
    </submittedName>
</protein>
<dbReference type="Pfam" id="PF13279">
    <property type="entry name" value="4HBT_2"/>
    <property type="match status" value="1"/>
</dbReference>
<dbReference type="GO" id="GO:0016787">
    <property type="term" value="F:hydrolase activity"/>
    <property type="evidence" value="ECO:0007669"/>
    <property type="project" value="UniProtKB-KW"/>
</dbReference>
<dbReference type="Proteomes" id="UP001597094">
    <property type="component" value="Unassembled WGS sequence"/>
</dbReference>
<name>A0ABW3SSX8_9BACT</name>
<reference evidence="2" key="1">
    <citation type="journal article" date="2019" name="Int. J. Syst. Evol. Microbiol.">
        <title>The Global Catalogue of Microorganisms (GCM) 10K type strain sequencing project: providing services to taxonomists for standard genome sequencing and annotation.</title>
        <authorList>
            <consortium name="The Broad Institute Genomics Platform"/>
            <consortium name="The Broad Institute Genome Sequencing Center for Infectious Disease"/>
            <person name="Wu L."/>
            <person name="Ma J."/>
        </authorList>
    </citation>
    <scope>NUCLEOTIDE SEQUENCE [LARGE SCALE GENOMIC DNA]</scope>
    <source>
        <strain evidence="2">JCM 31319</strain>
    </source>
</reference>
<dbReference type="RefSeq" id="WP_377529339.1">
    <property type="nucleotide sequence ID" value="NZ_JBHTLD010000153.1"/>
</dbReference>
<accession>A0ABW3SSX8</accession>
<comment type="caution">
    <text evidence="1">The sequence shown here is derived from an EMBL/GenBank/DDBJ whole genome shotgun (WGS) entry which is preliminary data.</text>
</comment>
<organism evidence="1 2">
    <name type="scientific">Pontibacter rugosus</name>
    <dbReference type="NCBI Taxonomy" id="1745966"/>
    <lineage>
        <taxon>Bacteria</taxon>
        <taxon>Pseudomonadati</taxon>
        <taxon>Bacteroidota</taxon>
        <taxon>Cytophagia</taxon>
        <taxon>Cytophagales</taxon>
        <taxon>Hymenobacteraceae</taxon>
        <taxon>Pontibacter</taxon>
    </lineage>
</organism>
<dbReference type="SUPFAM" id="SSF54637">
    <property type="entry name" value="Thioesterase/thiol ester dehydrase-isomerase"/>
    <property type="match status" value="1"/>
</dbReference>
<dbReference type="CDD" id="cd00586">
    <property type="entry name" value="4HBT"/>
    <property type="match status" value="1"/>
</dbReference>